<dbReference type="PANTHER" id="PTHR35174:SF3">
    <property type="entry name" value="BLL7171 PROTEIN"/>
    <property type="match status" value="1"/>
</dbReference>
<evidence type="ECO:0000313" key="3">
    <source>
        <dbReference type="EMBL" id="GAA1920758.1"/>
    </source>
</evidence>
<sequence length="125" mass="13387">MKYLILVHNNPAVIELFAGMTDAERSAAYQIYWDVESDLEATGELVDSKALDTSAQKLVSRGPGGPLVTDAPLPEVTEVVSGYYLVDVVDEARAVEIAARFPEAAVASGVGLARVWTEADFEANT</sequence>
<dbReference type="SUPFAM" id="SSF54909">
    <property type="entry name" value="Dimeric alpha+beta barrel"/>
    <property type="match status" value="1"/>
</dbReference>
<evidence type="ECO:0000256" key="1">
    <source>
        <dbReference type="ARBA" id="ARBA00007689"/>
    </source>
</evidence>
<dbReference type="InterPro" id="IPR011008">
    <property type="entry name" value="Dimeric_a/b-barrel"/>
</dbReference>
<gene>
    <name evidence="3" type="ORF">GCM10009775_11620</name>
</gene>
<dbReference type="Pfam" id="PF03795">
    <property type="entry name" value="YCII"/>
    <property type="match status" value="1"/>
</dbReference>
<dbReference type="RefSeq" id="WP_248146303.1">
    <property type="nucleotide sequence ID" value="NZ_BAAAOF010000002.1"/>
</dbReference>
<evidence type="ECO:0000313" key="4">
    <source>
        <dbReference type="Proteomes" id="UP001501343"/>
    </source>
</evidence>
<dbReference type="EMBL" id="BAAAOF010000002">
    <property type="protein sequence ID" value="GAA1920758.1"/>
    <property type="molecule type" value="Genomic_DNA"/>
</dbReference>
<reference evidence="3 4" key="1">
    <citation type="journal article" date="2019" name="Int. J. Syst. Evol. Microbiol.">
        <title>The Global Catalogue of Microorganisms (GCM) 10K type strain sequencing project: providing services to taxonomists for standard genome sequencing and annotation.</title>
        <authorList>
            <consortium name="The Broad Institute Genomics Platform"/>
            <consortium name="The Broad Institute Genome Sequencing Center for Infectious Disease"/>
            <person name="Wu L."/>
            <person name="Ma J."/>
        </authorList>
    </citation>
    <scope>NUCLEOTIDE SEQUENCE [LARGE SCALE GENOMIC DNA]</scope>
    <source>
        <strain evidence="3 4">JCM 14900</strain>
    </source>
</reference>
<proteinExistence type="inferred from homology"/>
<evidence type="ECO:0000259" key="2">
    <source>
        <dbReference type="Pfam" id="PF03795"/>
    </source>
</evidence>
<feature type="domain" description="YCII-related" evidence="2">
    <location>
        <begin position="1"/>
        <end position="105"/>
    </location>
</feature>
<protein>
    <submittedName>
        <fullName evidence="3">YciI family protein</fullName>
    </submittedName>
</protein>
<dbReference type="Proteomes" id="UP001501343">
    <property type="component" value="Unassembled WGS sequence"/>
</dbReference>
<organism evidence="3 4">
    <name type="scientific">Microbacterium aoyamense</name>
    <dbReference type="NCBI Taxonomy" id="344166"/>
    <lineage>
        <taxon>Bacteria</taxon>
        <taxon>Bacillati</taxon>
        <taxon>Actinomycetota</taxon>
        <taxon>Actinomycetes</taxon>
        <taxon>Micrococcales</taxon>
        <taxon>Microbacteriaceae</taxon>
        <taxon>Microbacterium</taxon>
    </lineage>
</organism>
<dbReference type="Gene3D" id="3.30.70.1060">
    <property type="entry name" value="Dimeric alpha+beta barrel"/>
    <property type="match status" value="1"/>
</dbReference>
<dbReference type="PANTHER" id="PTHR35174">
    <property type="entry name" value="BLL7171 PROTEIN-RELATED"/>
    <property type="match status" value="1"/>
</dbReference>
<keyword evidence="4" id="KW-1185">Reference proteome</keyword>
<name>A0ABN2PFW7_9MICO</name>
<comment type="similarity">
    <text evidence="1">Belongs to the YciI family.</text>
</comment>
<dbReference type="InterPro" id="IPR005545">
    <property type="entry name" value="YCII"/>
</dbReference>
<accession>A0ABN2PFW7</accession>
<comment type="caution">
    <text evidence="3">The sequence shown here is derived from an EMBL/GenBank/DDBJ whole genome shotgun (WGS) entry which is preliminary data.</text>
</comment>